<feature type="binding site" evidence="8">
    <location>
        <begin position="298"/>
        <end position="304"/>
    </location>
    <ligand>
        <name>substrate</name>
    </ligand>
</feature>
<evidence type="ECO:0000256" key="4">
    <source>
        <dbReference type="ARBA" id="ARBA00022741"/>
    </source>
</evidence>
<dbReference type="UniPathway" id="UPA00075">
    <property type="reaction ID" value="UER00335"/>
</dbReference>
<dbReference type="Proteomes" id="UP000366051">
    <property type="component" value="Chromosome"/>
</dbReference>
<feature type="binding site" evidence="8">
    <location>
        <begin position="40"/>
        <end position="42"/>
    </location>
    <ligand>
        <name>GTP</name>
        <dbReference type="ChEBI" id="CHEBI:37565"/>
    </ligand>
</feature>
<dbReference type="Gene3D" id="1.10.300.10">
    <property type="entry name" value="Adenylosuccinate Synthetase, subunit A, domain 2"/>
    <property type="match status" value="1"/>
</dbReference>
<evidence type="ECO:0000313" key="11">
    <source>
        <dbReference type="EMBL" id="QGG47060.1"/>
    </source>
</evidence>
<reference evidence="12" key="1">
    <citation type="submission" date="2019-11" db="EMBL/GenBank/DDBJ databases">
        <title>Genome sequence of Heliorestis convoluta strain HH, an alkaliphilic and minimalistic phototrophic bacterium from a soda lake in Egypt.</title>
        <authorList>
            <person name="Dewey E.D."/>
            <person name="Stokes L.M."/>
            <person name="Burchell B.M."/>
            <person name="Shaffer K.N."/>
            <person name="Huntington A.M."/>
            <person name="Baker J.M."/>
            <person name="Nadendla S."/>
            <person name="Giglio M.G."/>
            <person name="Touchman J.W."/>
            <person name="Blankenship R.E."/>
            <person name="Madigan M.T."/>
            <person name="Sattley W.M."/>
        </authorList>
    </citation>
    <scope>NUCLEOTIDE SEQUENCE [LARGE SCALE GENOMIC DNA]</scope>
    <source>
        <strain evidence="12">HH</strain>
    </source>
</reference>
<feature type="binding site" description="in other chain" evidence="8">
    <location>
        <begin position="13"/>
        <end position="16"/>
    </location>
    <ligand>
        <name>IMP</name>
        <dbReference type="ChEBI" id="CHEBI:58053"/>
        <note>ligand shared between dimeric partners</note>
    </ligand>
</feature>
<keyword evidence="6 8" id="KW-0460">Magnesium</keyword>
<feature type="binding site" evidence="8">
    <location>
        <begin position="330"/>
        <end position="332"/>
    </location>
    <ligand>
        <name>GTP</name>
        <dbReference type="ChEBI" id="CHEBI:37565"/>
    </ligand>
</feature>
<evidence type="ECO:0000256" key="7">
    <source>
        <dbReference type="ARBA" id="ARBA00023134"/>
    </source>
</evidence>
<dbReference type="CDD" id="cd03108">
    <property type="entry name" value="AdSS"/>
    <property type="match status" value="1"/>
</dbReference>
<dbReference type="NCBIfam" id="TIGR00184">
    <property type="entry name" value="purA"/>
    <property type="match status" value="1"/>
</dbReference>
<feature type="active site" description="Proton acceptor" evidence="8">
    <location>
        <position position="13"/>
    </location>
</feature>
<evidence type="ECO:0000256" key="6">
    <source>
        <dbReference type="ARBA" id="ARBA00022842"/>
    </source>
</evidence>
<keyword evidence="3 8" id="KW-0479">Metal-binding</keyword>
<evidence type="ECO:0000256" key="9">
    <source>
        <dbReference type="PROSITE-ProRule" id="PRU10134"/>
    </source>
</evidence>
<comment type="pathway">
    <text evidence="8 10">Purine metabolism; AMP biosynthesis via de novo pathway; AMP from IMP: step 1/2.</text>
</comment>
<dbReference type="InterPro" id="IPR001114">
    <property type="entry name" value="Adenylosuccinate_synthetase"/>
</dbReference>
<keyword evidence="8" id="KW-0963">Cytoplasm</keyword>
<dbReference type="Pfam" id="PF00709">
    <property type="entry name" value="Adenylsucc_synt"/>
    <property type="match status" value="1"/>
</dbReference>
<feature type="active site" evidence="9">
    <location>
        <position position="139"/>
    </location>
</feature>
<dbReference type="PROSITE" id="PS01266">
    <property type="entry name" value="ADENYLOSUCCIN_SYN_1"/>
    <property type="match status" value="1"/>
</dbReference>
<comment type="function">
    <text evidence="8">Plays an important role in the de novo pathway of purine nucleotide biosynthesis. Catalyzes the first committed step in the biosynthesis of AMP from IMP.</text>
</comment>
<dbReference type="SUPFAM" id="SSF52540">
    <property type="entry name" value="P-loop containing nucleoside triphosphate hydrolases"/>
    <property type="match status" value="1"/>
</dbReference>
<accession>A0A5Q2N467</accession>
<comment type="cofactor">
    <cofactor evidence="8">
        <name>Mg(2+)</name>
        <dbReference type="ChEBI" id="CHEBI:18420"/>
    </cofactor>
    <text evidence="8">Binds 1 Mg(2+) ion per subunit.</text>
</comment>
<evidence type="ECO:0000256" key="1">
    <source>
        <dbReference type="ARBA" id="ARBA00011738"/>
    </source>
</evidence>
<dbReference type="InterPro" id="IPR033128">
    <property type="entry name" value="Adenylosuccin_syn_Lys_AS"/>
</dbReference>
<dbReference type="InterPro" id="IPR042110">
    <property type="entry name" value="Adenylosuccinate_synth_dom2"/>
</dbReference>
<comment type="subunit">
    <text evidence="1 8">Homodimer.</text>
</comment>
<feature type="binding site" evidence="8">
    <location>
        <position position="304"/>
    </location>
    <ligand>
        <name>GTP</name>
        <dbReference type="ChEBI" id="CHEBI:37565"/>
    </ligand>
</feature>
<comment type="similarity">
    <text evidence="8 10">Belongs to the adenylosuccinate synthetase family.</text>
</comment>
<evidence type="ECO:0000256" key="5">
    <source>
        <dbReference type="ARBA" id="ARBA00022755"/>
    </source>
</evidence>
<comment type="catalytic activity">
    <reaction evidence="8 10">
        <text>IMP + L-aspartate + GTP = N(6)-(1,2-dicarboxyethyl)-AMP + GDP + phosphate + 2 H(+)</text>
        <dbReference type="Rhea" id="RHEA:15753"/>
        <dbReference type="ChEBI" id="CHEBI:15378"/>
        <dbReference type="ChEBI" id="CHEBI:29991"/>
        <dbReference type="ChEBI" id="CHEBI:37565"/>
        <dbReference type="ChEBI" id="CHEBI:43474"/>
        <dbReference type="ChEBI" id="CHEBI:57567"/>
        <dbReference type="ChEBI" id="CHEBI:58053"/>
        <dbReference type="ChEBI" id="CHEBI:58189"/>
        <dbReference type="EC" id="6.3.4.4"/>
    </reaction>
</comment>
<evidence type="ECO:0000313" key="12">
    <source>
        <dbReference type="Proteomes" id="UP000366051"/>
    </source>
</evidence>
<evidence type="ECO:0000256" key="3">
    <source>
        <dbReference type="ARBA" id="ARBA00022723"/>
    </source>
</evidence>
<feature type="binding site" evidence="8">
    <location>
        <position position="13"/>
    </location>
    <ligand>
        <name>Mg(2+)</name>
        <dbReference type="ChEBI" id="CHEBI:18420"/>
    </ligand>
</feature>
<organism evidence="11 12">
    <name type="scientific">Heliorestis convoluta</name>
    <dbReference type="NCBI Taxonomy" id="356322"/>
    <lineage>
        <taxon>Bacteria</taxon>
        <taxon>Bacillati</taxon>
        <taxon>Bacillota</taxon>
        <taxon>Clostridia</taxon>
        <taxon>Eubacteriales</taxon>
        <taxon>Heliobacteriaceae</taxon>
        <taxon>Heliorestis</taxon>
    </lineage>
</organism>
<name>A0A5Q2N467_9FIRM</name>
<evidence type="ECO:0000256" key="8">
    <source>
        <dbReference type="HAMAP-Rule" id="MF_00011"/>
    </source>
</evidence>
<dbReference type="SMART" id="SM00788">
    <property type="entry name" value="Adenylsucc_synt"/>
    <property type="match status" value="1"/>
</dbReference>
<dbReference type="FunFam" id="1.10.300.10:FF:000001">
    <property type="entry name" value="Adenylosuccinate synthetase"/>
    <property type="match status" value="1"/>
</dbReference>
<dbReference type="InterPro" id="IPR042109">
    <property type="entry name" value="Adenylosuccinate_synth_dom1"/>
</dbReference>
<keyword evidence="12" id="KW-1185">Reference proteome</keyword>
<dbReference type="EMBL" id="CP045875">
    <property type="protein sequence ID" value="QGG47060.1"/>
    <property type="molecule type" value="Genomic_DNA"/>
</dbReference>
<dbReference type="PANTHER" id="PTHR11846:SF0">
    <property type="entry name" value="ADENYLOSUCCINATE SYNTHETASE"/>
    <property type="match status" value="1"/>
</dbReference>
<dbReference type="OrthoDB" id="9807553at2"/>
<dbReference type="GO" id="GO:0044208">
    <property type="term" value="P:'de novo' AMP biosynthetic process"/>
    <property type="evidence" value="ECO:0007669"/>
    <property type="project" value="UniProtKB-UniRule"/>
</dbReference>
<dbReference type="PANTHER" id="PTHR11846">
    <property type="entry name" value="ADENYLOSUCCINATE SYNTHETASE"/>
    <property type="match status" value="1"/>
</dbReference>
<feature type="binding site" evidence="8">
    <location>
        <begin position="412"/>
        <end position="414"/>
    </location>
    <ligand>
        <name>GTP</name>
        <dbReference type="ChEBI" id="CHEBI:37565"/>
    </ligand>
</feature>
<dbReference type="HAMAP" id="MF_00011">
    <property type="entry name" value="Adenylosucc_synth"/>
    <property type="match status" value="1"/>
</dbReference>
<protein>
    <recommendedName>
        <fullName evidence="8 10">Adenylosuccinate synthetase</fullName>
        <shortName evidence="8">AMPSase</shortName>
        <shortName evidence="8">AdSS</shortName>
        <ecNumber evidence="8 10">6.3.4.4</ecNumber>
    </recommendedName>
    <alternativeName>
        <fullName evidence="8">IMP--aspartate ligase</fullName>
    </alternativeName>
</protein>
<feature type="binding site" description="in other chain" evidence="8">
    <location>
        <position position="302"/>
    </location>
    <ligand>
        <name>IMP</name>
        <dbReference type="ChEBI" id="CHEBI:58053"/>
        <note>ligand shared between dimeric partners</note>
    </ligand>
</feature>
<keyword evidence="7 8" id="KW-0342">GTP-binding</keyword>
<feature type="binding site" evidence="8">
    <location>
        <begin position="12"/>
        <end position="18"/>
    </location>
    <ligand>
        <name>GTP</name>
        <dbReference type="ChEBI" id="CHEBI:37565"/>
    </ligand>
</feature>
<dbReference type="Gene3D" id="3.40.440.10">
    <property type="entry name" value="Adenylosuccinate Synthetase, subunit A, domain 1"/>
    <property type="match status" value="1"/>
</dbReference>
<evidence type="ECO:0000256" key="10">
    <source>
        <dbReference type="RuleBase" id="RU000520"/>
    </source>
</evidence>
<dbReference type="GO" id="GO:0005525">
    <property type="term" value="F:GTP binding"/>
    <property type="evidence" value="ECO:0007669"/>
    <property type="project" value="UniProtKB-UniRule"/>
</dbReference>
<feature type="binding site" description="in other chain" evidence="8">
    <location>
        <begin position="38"/>
        <end position="41"/>
    </location>
    <ligand>
        <name>IMP</name>
        <dbReference type="ChEBI" id="CHEBI:58053"/>
        <note>ligand shared between dimeric partners</note>
    </ligand>
</feature>
<dbReference type="EC" id="6.3.4.4" evidence="8 10"/>
<feature type="binding site" description="in other chain" evidence="8">
    <location>
        <position position="238"/>
    </location>
    <ligand>
        <name>IMP</name>
        <dbReference type="ChEBI" id="CHEBI:58053"/>
        <note>ligand shared between dimeric partners</note>
    </ligand>
</feature>
<dbReference type="KEGG" id="hcv:FTV88_0904"/>
<dbReference type="AlphaFoldDB" id="A0A5Q2N467"/>
<dbReference type="InterPro" id="IPR018220">
    <property type="entry name" value="Adenylosuccin_syn_GTP-bd"/>
</dbReference>
<dbReference type="Gene3D" id="3.90.170.10">
    <property type="entry name" value="Adenylosuccinate Synthetase, subunit A, domain 3"/>
    <property type="match status" value="1"/>
</dbReference>
<dbReference type="NCBIfam" id="NF002223">
    <property type="entry name" value="PRK01117.1"/>
    <property type="match status" value="1"/>
</dbReference>
<feature type="binding site" evidence="8">
    <location>
        <position position="142"/>
    </location>
    <ligand>
        <name>IMP</name>
        <dbReference type="ChEBI" id="CHEBI:58053"/>
        <note>ligand shared between dimeric partners</note>
    </ligand>
</feature>
<dbReference type="FunFam" id="3.90.170.10:FF:000001">
    <property type="entry name" value="Adenylosuccinate synthetase"/>
    <property type="match status" value="1"/>
</dbReference>
<feature type="binding site" description="in other chain" evidence="8">
    <location>
        <position position="128"/>
    </location>
    <ligand>
        <name>IMP</name>
        <dbReference type="ChEBI" id="CHEBI:58053"/>
        <note>ligand shared between dimeric partners</note>
    </ligand>
</feature>
<dbReference type="PROSITE" id="PS00513">
    <property type="entry name" value="ADENYLOSUCCIN_SYN_2"/>
    <property type="match status" value="1"/>
</dbReference>
<dbReference type="InterPro" id="IPR042111">
    <property type="entry name" value="Adenylosuccinate_synth_dom3"/>
</dbReference>
<comment type="subcellular location">
    <subcellularLocation>
        <location evidence="8">Cytoplasm</location>
    </subcellularLocation>
</comment>
<gene>
    <name evidence="8 11" type="primary">purA</name>
    <name evidence="11" type="ORF">FTV88_0904</name>
</gene>
<sequence length="428" mass="47308">MSSVVLVGAQWGDEGKGKLTDYLAQKADVVVRYQGGNNAGHTVVVEGKEYKLHLIPSGILYGDKLCIIGNGVVIDPMVLIKELDYLEGLGISTANLRISGRAHLIMPYHIRLDQVEEERRGANKIGTTRRGIGPAYMDKAARVGIRFIDLLDAEEFKSKLERNLEEKNFLLDRVFDTKGFEMDELYEQFLGYAERLRPYVADTSLLIAEKRKEGKSILFEGAQGTLLDIDHGTYPYVTSSHPIAGAACIGAGVGPTSIDKVLGVVKAYTTRVGEGPFPTELHDETGDAIRKAGHEFGTTTGRARRCGWFDAVILRYSVRVSGLTSIAITKLDVLDQLPTIKICTGYRYDGKVIQEFPDSLAKLAKCEPIYEEVEGWMTDTTACRTVEDLPEKARNYIKRIEELCQCPASILAVGPDREQTIVIEPLFA</sequence>
<proteinExistence type="inferred from homology"/>
<feature type="active site" description="Proton donor" evidence="8">
    <location>
        <position position="41"/>
    </location>
</feature>
<keyword evidence="5 8" id="KW-0658">Purine biosynthesis</keyword>
<dbReference type="RefSeq" id="WP_153724515.1">
    <property type="nucleotide sequence ID" value="NZ_CP045875.1"/>
</dbReference>
<dbReference type="GO" id="GO:0000287">
    <property type="term" value="F:magnesium ion binding"/>
    <property type="evidence" value="ECO:0007669"/>
    <property type="project" value="UniProtKB-UniRule"/>
</dbReference>
<feature type="binding site" description="in other chain" evidence="8">
    <location>
        <position position="223"/>
    </location>
    <ligand>
        <name>IMP</name>
        <dbReference type="ChEBI" id="CHEBI:58053"/>
        <note>ligand shared between dimeric partners</note>
    </ligand>
</feature>
<evidence type="ECO:0000256" key="2">
    <source>
        <dbReference type="ARBA" id="ARBA00022598"/>
    </source>
</evidence>
<dbReference type="InterPro" id="IPR027417">
    <property type="entry name" value="P-loop_NTPase"/>
</dbReference>
<feature type="binding site" evidence="8">
    <location>
        <position position="40"/>
    </location>
    <ligand>
        <name>Mg(2+)</name>
        <dbReference type="ChEBI" id="CHEBI:18420"/>
    </ligand>
</feature>
<dbReference type="GO" id="GO:0005737">
    <property type="term" value="C:cytoplasm"/>
    <property type="evidence" value="ECO:0007669"/>
    <property type="project" value="UniProtKB-SubCell"/>
</dbReference>
<dbReference type="GO" id="GO:0004019">
    <property type="term" value="F:adenylosuccinate synthase activity"/>
    <property type="evidence" value="ECO:0007669"/>
    <property type="project" value="UniProtKB-UniRule"/>
</dbReference>
<keyword evidence="4 8" id="KW-0547">Nucleotide-binding</keyword>
<dbReference type="GO" id="GO:0046040">
    <property type="term" value="P:IMP metabolic process"/>
    <property type="evidence" value="ECO:0007669"/>
    <property type="project" value="TreeGrafter"/>
</dbReference>
<keyword evidence="2 8" id="KW-0436">Ligase</keyword>